<evidence type="ECO:0000256" key="6">
    <source>
        <dbReference type="ARBA" id="ARBA00022656"/>
    </source>
</evidence>
<dbReference type="SMART" id="SM00248">
    <property type="entry name" value="ANK"/>
    <property type="match status" value="2"/>
</dbReference>
<sequence length="207" mass="22387">MHDALDSEGKTPLEIATTSATKNLLLQVKEVFECVQKGYRESVEHCIEEPTFGTGADPRASSLKGNTPLHAAVSKSHQEIVDSLLQSAKGSGHLEELVNAKTRGGGNTALHVAAQRGDMAAVVSLLKHGATFDTRNKSGETAAEISSDQHTREFLNFIQHSFSSVQAGNPDILLRLRSMQSDQFSALANERNFQKTHIVGSCHHSQT</sequence>
<comment type="caution">
    <text evidence="13">The sequence shown here is derived from an EMBL/GenBank/DDBJ whole genome shotgun (WGS) entry which is preliminary data.</text>
</comment>
<evidence type="ECO:0000256" key="7">
    <source>
        <dbReference type="ARBA" id="ARBA00022699"/>
    </source>
</evidence>
<dbReference type="Gene3D" id="1.25.40.20">
    <property type="entry name" value="Ankyrin repeat-containing domain"/>
    <property type="match status" value="1"/>
</dbReference>
<name>A0AAV4VKJ7_CAEEX</name>
<keyword evidence="4" id="KW-0964">Secreted</keyword>
<keyword evidence="7" id="KW-0528">Neurotoxin</keyword>
<keyword evidence="5" id="KW-1052">Target cell membrane</keyword>
<feature type="repeat" description="ANK" evidence="12">
    <location>
        <begin position="64"/>
        <end position="86"/>
    </location>
</feature>
<gene>
    <name evidence="13" type="primary">ANK2_16</name>
    <name evidence="13" type="ORF">CEXT_708691</name>
</gene>
<keyword evidence="14" id="KW-1185">Reference proteome</keyword>
<comment type="subcellular location">
    <subcellularLocation>
        <location evidence="2">Secreted</location>
    </subcellularLocation>
    <subcellularLocation>
        <location evidence="1">Target cell membrane</location>
    </subcellularLocation>
</comment>
<proteinExistence type="predicted"/>
<dbReference type="PROSITE" id="PS50088">
    <property type="entry name" value="ANK_REPEAT"/>
    <property type="match status" value="2"/>
</dbReference>
<evidence type="ECO:0000313" key="14">
    <source>
        <dbReference type="Proteomes" id="UP001054945"/>
    </source>
</evidence>
<dbReference type="AlphaFoldDB" id="A0AAV4VKJ7"/>
<keyword evidence="11" id="KW-0472">Membrane</keyword>
<dbReference type="GO" id="GO:0031436">
    <property type="term" value="C:BRCA1-BARD1 complex"/>
    <property type="evidence" value="ECO:0007669"/>
    <property type="project" value="TreeGrafter"/>
</dbReference>
<dbReference type="GO" id="GO:0044218">
    <property type="term" value="C:other organism cell membrane"/>
    <property type="evidence" value="ECO:0007669"/>
    <property type="project" value="UniProtKB-KW"/>
</dbReference>
<dbReference type="PANTHER" id="PTHR24171">
    <property type="entry name" value="ANKYRIN REPEAT DOMAIN-CONTAINING PROTEIN 39-RELATED"/>
    <property type="match status" value="1"/>
</dbReference>
<keyword evidence="3" id="KW-0268">Exocytosis</keyword>
<evidence type="ECO:0000256" key="11">
    <source>
        <dbReference type="ARBA" id="ARBA00023298"/>
    </source>
</evidence>
<dbReference type="GO" id="GO:0044231">
    <property type="term" value="C:host cell presynaptic membrane"/>
    <property type="evidence" value="ECO:0007669"/>
    <property type="project" value="UniProtKB-KW"/>
</dbReference>
<dbReference type="PANTHER" id="PTHR24171:SF8">
    <property type="entry name" value="BRCA1-ASSOCIATED RING DOMAIN PROTEIN 1"/>
    <property type="match status" value="1"/>
</dbReference>
<keyword evidence="9" id="KW-0638">Presynaptic neurotoxin</keyword>
<dbReference type="Proteomes" id="UP001054945">
    <property type="component" value="Unassembled WGS sequence"/>
</dbReference>
<accession>A0AAV4VKJ7</accession>
<protein>
    <submittedName>
        <fullName evidence="13">Ankyrin-2</fullName>
    </submittedName>
</protein>
<feature type="repeat" description="ANK" evidence="12">
    <location>
        <begin position="105"/>
        <end position="137"/>
    </location>
</feature>
<dbReference type="GO" id="GO:0004842">
    <property type="term" value="F:ubiquitin-protein transferase activity"/>
    <property type="evidence" value="ECO:0007669"/>
    <property type="project" value="TreeGrafter"/>
</dbReference>
<evidence type="ECO:0000256" key="2">
    <source>
        <dbReference type="ARBA" id="ARBA00004613"/>
    </source>
</evidence>
<dbReference type="InterPro" id="IPR036770">
    <property type="entry name" value="Ankyrin_rpt-contain_sf"/>
</dbReference>
<dbReference type="PROSITE" id="PS50297">
    <property type="entry name" value="ANK_REP_REGION"/>
    <property type="match status" value="2"/>
</dbReference>
<reference evidence="13 14" key="1">
    <citation type="submission" date="2021-06" db="EMBL/GenBank/DDBJ databases">
        <title>Caerostris extrusa draft genome.</title>
        <authorList>
            <person name="Kono N."/>
            <person name="Arakawa K."/>
        </authorList>
    </citation>
    <scope>NUCLEOTIDE SEQUENCE [LARGE SCALE GENOMIC DNA]</scope>
</reference>
<evidence type="ECO:0000256" key="4">
    <source>
        <dbReference type="ARBA" id="ARBA00022525"/>
    </source>
</evidence>
<keyword evidence="10 12" id="KW-0040">ANK repeat</keyword>
<dbReference type="EMBL" id="BPLR01014613">
    <property type="protein sequence ID" value="GIY69975.1"/>
    <property type="molecule type" value="Genomic_DNA"/>
</dbReference>
<evidence type="ECO:0000256" key="5">
    <source>
        <dbReference type="ARBA" id="ARBA00022537"/>
    </source>
</evidence>
<evidence type="ECO:0000256" key="9">
    <source>
        <dbReference type="ARBA" id="ARBA00023028"/>
    </source>
</evidence>
<keyword evidence="6" id="KW-0800">Toxin</keyword>
<dbReference type="GO" id="GO:0006887">
    <property type="term" value="P:exocytosis"/>
    <property type="evidence" value="ECO:0007669"/>
    <property type="project" value="UniProtKB-KW"/>
</dbReference>
<dbReference type="InterPro" id="IPR002110">
    <property type="entry name" value="Ankyrin_rpt"/>
</dbReference>
<dbReference type="GO" id="GO:0090729">
    <property type="term" value="F:toxin activity"/>
    <property type="evidence" value="ECO:0007669"/>
    <property type="project" value="UniProtKB-KW"/>
</dbReference>
<evidence type="ECO:0000256" key="10">
    <source>
        <dbReference type="ARBA" id="ARBA00023043"/>
    </source>
</evidence>
<evidence type="ECO:0000256" key="1">
    <source>
        <dbReference type="ARBA" id="ARBA00004175"/>
    </source>
</evidence>
<dbReference type="GO" id="GO:0070531">
    <property type="term" value="C:BRCA1-A complex"/>
    <property type="evidence" value="ECO:0007669"/>
    <property type="project" value="TreeGrafter"/>
</dbReference>
<evidence type="ECO:0000256" key="8">
    <source>
        <dbReference type="ARBA" id="ARBA00022737"/>
    </source>
</evidence>
<evidence type="ECO:0000256" key="3">
    <source>
        <dbReference type="ARBA" id="ARBA00022483"/>
    </source>
</evidence>
<keyword evidence="8" id="KW-0677">Repeat</keyword>
<organism evidence="13 14">
    <name type="scientific">Caerostris extrusa</name>
    <name type="common">Bark spider</name>
    <name type="synonym">Caerostris bankana</name>
    <dbReference type="NCBI Taxonomy" id="172846"/>
    <lineage>
        <taxon>Eukaryota</taxon>
        <taxon>Metazoa</taxon>
        <taxon>Ecdysozoa</taxon>
        <taxon>Arthropoda</taxon>
        <taxon>Chelicerata</taxon>
        <taxon>Arachnida</taxon>
        <taxon>Araneae</taxon>
        <taxon>Araneomorphae</taxon>
        <taxon>Entelegynae</taxon>
        <taxon>Araneoidea</taxon>
        <taxon>Araneidae</taxon>
        <taxon>Caerostris</taxon>
    </lineage>
</organism>
<dbReference type="Pfam" id="PF12796">
    <property type="entry name" value="Ank_2"/>
    <property type="match status" value="1"/>
</dbReference>
<keyword evidence="11" id="KW-1053">Target membrane</keyword>
<evidence type="ECO:0000256" key="12">
    <source>
        <dbReference type="PROSITE-ProRule" id="PRU00023"/>
    </source>
</evidence>
<dbReference type="GO" id="GO:0085020">
    <property type="term" value="P:protein K6-linked ubiquitination"/>
    <property type="evidence" value="ECO:0007669"/>
    <property type="project" value="TreeGrafter"/>
</dbReference>
<evidence type="ECO:0000313" key="13">
    <source>
        <dbReference type="EMBL" id="GIY69975.1"/>
    </source>
</evidence>
<dbReference type="GO" id="GO:0005576">
    <property type="term" value="C:extracellular region"/>
    <property type="evidence" value="ECO:0007669"/>
    <property type="project" value="UniProtKB-SubCell"/>
</dbReference>
<dbReference type="SUPFAM" id="SSF48403">
    <property type="entry name" value="Ankyrin repeat"/>
    <property type="match status" value="1"/>
</dbReference>